<evidence type="ECO:0000313" key="3">
    <source>
        <dbReference type="Proteomes" id="UP001497602"/>
    </source>
</evidence>
<dbReference type="Proteomes" id="UP001497602">
    <property type="component" value="Unassembled WGS sequence"/>
</dbReference>
<keyword evidence="1" id="KW-1133">Transmembrane helix</keyword>
<proteinExistence type="predicted"/>
<dbReference type="EMBL" id="CAXJRC010000043">
    <property type="protein sequence ID" value="CAL2108221.1"/>
    <property type="molecule type" value="Genomic_DNA"/>
</dbReference>
<name>A0ABP1FFU0_9FLAO</name>
<feature type="transmembrane region" description="Helical" evidence="1">
    <location>
        <begin position="137"/>
        <end position="157"/>
    </location>
</feature>
<comment type="caution">
    <text evidence="2">The sequence shown here is derived from an EMBL/GenBank/DDBJ whole genome shotgun (WGS) entry which is preliminary data.</text>
</comment>
<evidence type="ECO:0000256" key="1">
    <source>
        <dbReference type="SAM" id="Phobius"/>
    </source>
</evidence>
<dbReference type="PROSITE" id="PS51257">
    <property type="entry name" value="PROKAR_LIPOPROTEIN"/>
    <property type="match status" value="1"/>
</dbReference>
<protein>
    <submittedName>
        <fullName evidence="2">Uncharacterized protein</fullName>
    </submittedName>
</protein>
<keyword evidence="1" id="KW-0472">Membrane</keyword>
<gene>
    <name evidence="2" type="ORF">T190115A13A_60216</name>
</gene>
<feature type="transmembrane region" description="Helical" evidence="1">
    <location>
        <begin position="75"/>
        <end position="98"/>
    </location>
</feature>
<feature type="transmembrane region" description="Helical" evidence="1">
    <location>
        <begin position="12"/>
        <end position="32"/>
    </location>
</feature>
<organism evidence="2 3">
    <name type="scientific">Tenacibaculum vairaonense</name>
    <dbReference type="NCBI Taxonomy" id="3137860"/>
    <lineage>
        <taxon>Bacteria</taxon>
        <taxon>Pseudomonadati</taxon>
        <taxon>Bacteroidota</taxon>
        <taxon>Flavobacteriia</taxon>
        <taxon>Flavobacteriales</taxon>
        <taxon>Flavobacteriaceae</taxon>
        <taxon>Tenacibaculum</taxon>
    </lineage>
</organism>
<keyword evidence="3" id="KW-1185">Reference proteome</keyword>
<dbReference type="RefSeq" id="WP_348739807.1">
    <property type="nucleotide sequence ID" value="NZ_CAXJRC010000043.1"/>
</dbReference>
<keyword evidence="1" id="KW-0812">Transmembrane</keyword>
<sequence length="203" mass="23768">MIETIKSVKFLPFILFIGAVLACSAPFVHMIYPNKTNTELSLVKKQYKEGKLSRGEYIQKKKEVTYFGYQNKRKLWYSIGKPISMLYFSLLLMYSSFYVTEKQFKISFKFGAITGVLVSFYFIIWAFWYRADFPESLYYIAIGVVSALSTAVSYFSIQARNNIIKKIKLLTNHIVVKGKRHVSTEHRKDYINDYLETFNKVID</sequence>
<reference evidence="2 3" key="1">
    <citation type="submission" date="2024-05" db="EMBL/GenBank/DDBJ databases">
        <authorList>
            <person name="Duchaud E."/>
        </authorList>
    </citation>
    <scope>NUCLEOTIDE SEQUENCE [LARGE SCALE GENOMIC DNA]</scope>
    <source>
        <strain evidence="2">Ena-SAMPLE-TAB-13-05-2024-13:56:06:370-140305</strain>
    </source>
</reference>
<evidence type="ECO:0000313" key="2">
    <source>
        <dbReference type="EMBL" id="CAL2108221.1"/>
    </source>
</evidence>
<accession>A0ABP1FFU0</accession>
<feature type="transmembrane region" description="Helical" evidence="1">
    <location>
        <begin position="110"/>
        <end position="131"/>
    </location>
</feature>